<keyword evidence="3 6" id="KW-0812">Transmembrane</keyword>
<feature type="transmembrane region" description="Helical" evidence="6">
    <location>
        <begin position="46"/>
        <end position="69"/>
    </location>
</feature>
<protein>
    <recommendedName>
        <fullName evidence="7">DUF202 domain-containing protein</fullName>
    </recommendedName>
</protein>
<accession>A0ABP8W8R8</accession>
<name>A0ABP8W8R8_9ACTN</name>
<dbReference type="Proteomes" id="UP001500621">
    <property type="component" value="Unassembled WGS sequence"/>
</dbReference>
<evidence type="ECO:0000259" key="7">
    <source>
        <dbReference type="Pfam" id="PF02656"/>
    </source>
</evidence>
<feature type="transmembrane region" description="Helical" evidence="6">
    <location>
        <begin position="20"/>
        <end position="40"/>
    </location>
</feature>
<dbReference type="PANTHER" id="PTHR34187:SF2">
    <property type="entry name" value="DUF202 DOMAIN-CONTAINING PROTEIN"/>
    <property type="match status" value="1"/>
</dbReference>
<evidence type="ECO:0000256" key="3">
    <source>
        <dbReference type="ARBA" id="ARBA00022692"/>
    </source>
</evidence>
<comment type="subcellular location">
    <subcellularLocation>
        <location evidence="1">Cell membrane</location>
        <topology evidence="1">Multi-pass membrane protein</topology>
    </subcellularLocation>
</comment>
<evidence type="ECO:0000256" key="4">
    <source>
        <dbReference type="ARBA" id="ARBA00022989"/>
    </source>
</evidence>
<evidence type="ECO:0000313" key="9">
    <source>
        <dbReference type="Proteomes" id="UP001500621"/>
    </source>
</evidence>
<keyword evidence="2" id="KW-1003">Cell membrane</keyword>
<dbReference type="InterPro" id="IPR003807">
    <property type="entry name" value="DUF202"/>
</dbReference>
<gene>
    <name evidence="8" type="ORF">GCM10023226_19640</name>
</gene>
<feature type="domain" description="DUF202" evidence="7">
    <location>
        <begin position="11"/>
        <end position="77"/>
    </location>
</feature>
<feature type="transmembrane region" description="Helical" evidence="6">
    <location>
        <begin position="89"/>
        <end position="112"/>
    </location>
</feature>
<proteinExistence type="predicted"/>
<evidence type="ECO:0000256" key="2">
    <source>
        <dbReference type="ARBA" id="ARBA00022475"/>
    </source>
</evidence>
<sequence length="116" mass="11895">MYADGEEPDYRFSLANERTLLAWLRTALALLAAGVAVDTIDLSMAAAAQTALAAGLVVLALLCAGASWWRWARAERAIRRREPLPAAGLGLVLAVGVVLAGALVLVVVLAGAGGTA</sequence>
<organism evidence="8 9">
    <name type="scientific">Nocardioides nanhaiensis</name>
    <dbReference type="NCBI Taxonomy" id="1476871"/>
    <lineage>
        <taxon>Bacteria</taxon>
        <taxon>Bacillati</taxon>
        <taxon>Actinomycetota</taxon>
        <taxon>Actinomycetes</taxon>
        <taxon>Propionibacteriales</taxon>
        <taxon>Nocardioidaceae</taxon>
        <taxon>Nocardioides</taxon>
    </lineage>
</organism>
<dbReference type="EMBL" id="BAABIM010000002">
    <property type="protein sequence ID" value="GAA4682568.1"/>
    <property type="molecule type" value="Genomic_DNA"/>
</dbReference>
<keyword evidence="5 6" id="KW-0472">Membrane</keyword>
<evidence type="ECO:0000256" key="5">
    <source>
        <dbReference type="ARBA" id="ARBA00023136"/>
    </source>
</evidence>
<keyword evidence="4 6" id="KW-1133">Transmembrane helix</keyword>
<evidence type="ECO:0000313" key="8">
    <source>
        <dbReference type="EMBL" id="GAA4682568.1"/>
    </source>
</evidence>
<comment type="caution">
    <text evidence="8">The sequence shown here is derived from an EMBL/GenBank/DDBJ whole genome shotgun (WGS) entry which is preliminary data.</text>
</comment>
<dbReference type="PANTHER" id="PTHR34187">
    <property type="entry name" value="FGR18P"/>
    <property type="match status" value="1"/>
</dbReference>
<evidence type="ECO:0000256" key="1">
    <source>
        <dbReference type="ARBA" id="ARBA00004651"/>
    </source>
</evidence>
<evidence type="ECO:0000256" key="6">
    <source>
        <dbReference type="SAM" id="Phobius"/>
    </source>
</evidence>
<dbReference type="InterPro" id="IPR052053">
    <property type="entry name" value="IM_YidH-like"/>
</dbReference>
<reference evidence="9" key="1">
    <citation type="journal article" date="2019" name="Int. J. Syst. Evol. Microbiol.">
        <title>The Global Catalogue of Microorganisms (GCM) 10K type strain sequencing project: providing services to taxonomists for standard genome sequencing and annotation.</title>
        <authorList>
            <consortium name="The Broad Institute Genomics Platform"/>
            <consortium name="The Broad Institute Genome Sequencing Center for Infectious Disease"/>
            <person name="Wu L."/>
            <person name="Ma J."/>
        </authorList>
    </citation>
    <scope>NUCLEOTIDE SEQUENCE [LARGE SCALE GENOMIC DNA]</scope>
    <source>
        <strain evidence="9">JCM 18127</strain>
    </source>
</reference>
<dbReference type="Pfam" id="PF02656">
    <property type="entry name" value="DUF202"/>
    <property type="match status" value="1"/>
</dbReference>
<keyword evidence="9" id="KW-1185">Reference proteome</keyword>